<dbReference type="InterPro" id="IPR016181">
    <property type="entry name" value="Acyl_CoA_acyltransferase"/>
</dbReference>
<comment type="similarity">
    <text evidence="2">Belongs to the FemABX family.</text>
</comment>
<dbReference type="EC" id="2.3.2.16" evidence="8"/>
<reference evidence="13 14" key="1">
    <citation type="submission" date="2020-04" db="EMBL/GenBank/DDBJ databases">
        <authorList>
            <person name="Pajer P."/>
            <person name="Broz P."/>
        </authorList>
    </citation>
    <scope>NUCLEOTIDE SEQUENCE [LARGE SCALE GENOMIC DNA]</scope>
    <source>
        <strain evidence="14">NRL-ATB46093</strain>
    </source>
</reference>
<evidence type="ECO:0000256" key="7">
    <source>
        <dbReference type="ARBA" id="ARBA00023316"/>
    </source>
</evidence>
<dbReference type="EMBL" id="CP051177">
    <property type="protein sequence ID" value="QKX49475.1"/>
    <property type="molecule type" value="Genomic_DNA"/>
</dbReference>
<keyword evidence="7" id="KW-0961">Cell wall biogenesis/degradation</keyword>
<keyword evidence="3 13" id="KW-0808">Transferase</keyword>
<gene>
    <name evidence="13" type="ORF">HF394_02140</name>
</gene>
<evidence type="ECO:0000256" key="9">
    <source>
        <dbReference type="ARBA" id="ARBA00040679"/>
    </source>
</evidence>
<evidence type="ECO:0000256" key="4">
    <source>
        <dbReference type="ARBA" id="ARBA00022960"/>
    </source>
</evidence>
<evidence type="ECO:0000256" key="5">
    <source>
        <dbReference type="ARBA" id="ARBA00022984"/>
    </source>
</evidence>
<keyword evidence="5" id="KW-0573">Peptidoglycan synthesis</keyword>
<reference evidence="14" key="2">
    <citation type="submission" date="2020-06" db="EMBL/GenBank/DDBJ databases">
        <title>Isolation of Planomicrobium glaciei.</title>
        <authorList>
            <person name="Malisova L."/>
            <person name="Safrankova R."/>
            <person name="Jakubu V."/>
            <person name="Spanelova P."/>
        </authorList>
    </citation>
    <scope>NUCLEOTIDE SEQUENCE [LARGE SCALE GENOMIC DNA]</scope>
    <source>
        <strain evidence="14">NRL-ATB46093</strain>
    </source>
</reference>
<dbReference type="PANTHER" id="PTHR36174:SF1">
    <property type="entry name" value="LIPID II:GLYCINE GLYCYLTRANSFERASE"/>
    <property type="match status" value="1"/>
</dbReference>
<comment type="subcellular location">
    <subcellularLocation>
        <location evidence="1">Cytoplasm</location>
    </subcellularLocation>
</comment>
<evidence type="ECO:0000256" key="11">
    <source>
        <dbReference type="ARBA" id="ARBA00048654"/>
    </source>
</evidence>
<dbReference type="Proteomes" id="UP000509222">
    <property type="component" value="Chromosome"/>
</dbReference>
<keyword evidence="14" id="KW-1185">Reference proteome</keyword>
<protein>
    <recommendedName>
        <fullName evidence="9">Lipid II:glycine glycyltransferase</fullName>
        <ecNumber evidence="8">2.3.2.16</ecNumber>
    </recommendedName>
    <alternativeName>
        <fullName evidence="10">Factor essential for expression of methicillin resistance X</fullName>
    </alternativeName>
</protein>
<evidence type="ECO:0000313" key="14">
    <source>
        <dbReference type="Proteomes" id="UP000509222"/>
    </source>
</evidence>
<sequence>MDIFFEKNYGKLYEEIEDGKCEVFTFTHSLGTVKHLFIKREVSIRIGGETYFDIVTPYGYGGPIIICGEDADKAELVQEFKAAFQKHCLDEKIISEFVRFHPVLGNAKDFTDCYEVIFTRKTVGTNLRDYEDPVQSEFSKSTRKNIRHAMRNGVDYRVTVNPKSLDLFKEIYHINMKRIGADTYYYFDEPYFSKCLQYFGDKIVLVEALYEGQVIGAELHFFYNDTIHTHLSGTLSEYHHLSPVYVMTYGIAVWGKEQGAHLVHAGGGTSNSPDDSLYLFKKKFGQHTEFDFYVGRKVWNPAVYDKVCEAAGTVCETEFFPAYRSKETETYNEIQNVQA</sequence>
<evidence type="ECO:0000313" key="13">
    <source>
        <dbReference type="EMBL" id="QKX49475.1"/>
    </source>
</evidence>
<proteinExistence type="inferred from homology"/>
<keyword evidence="4" id="KW-0133">Cell shape</keyword>
<evidence type="ECO:0000256" key="6">
    <source>
        <dbReference type="ARBA" id="ARBA00023315"/>
    </source>
</evidence>
<evidence type="ECO:0000256" key="3">
    <source>
        <dbReference type="ARBA" id="ARBA00022679"/>
    </source>
</evidence>
<dbReference type="PANTHER" id="PTHR36174">
    <property type="entry name" value="LIPID II:GLYCINE GLYCYLTRANSFERASE"/>
    <property type="match status" value="1"/>
</dbReference>
<evidence type="ECO:0000256" key="1">
    <source>
        <dbReference type="ARBA" id="ARBA00004496"/>
    </source>
</evidence>
<dbReference type="PROSITE" id="PS51191">
    <property type="entry name" value="FEMABX"/>
    <property type="match status" value="1"/>
</dbReference>
<accession>A0A7H8Q7I1</accession>
<evidence type="ECO:0000256" key="10">
    <source>
        <dbReference type="ARBA" id="ARBA00042933"/>
    </source>
</evidence>
<dbReference type="InterPro" id="IPR038740">
    <property type="entry name" value="BioF2-like_GNAT_dom"/>
</dbReference>
<dbReference type="GO" id="GO:0071555">
    <property type="term" value="P:cell wall organization"/>
    <property type="evidence" value="ECO:0007669"/>
    <property type="project" value="UniProtKB-KW"/>
</dbReference>
<dbReference type="GO" id="GO:0008360">
    <property type="term" value="P:regulation of cell shape"/>
    <property type="evidence" value="ECO:0007669"/>
    <property type="project" value="UniProtKB-KW"/>
</dbReference>
<dbReference type="Gene3D" id="3.40.630.30">
    <property type="match status" value="1"/>
</dbReference>
<comment type="catalytic activity">
    <reaction evidence="11">
        <text>beta-D-GlcNAc-(1-&gt;4)-Mur2Ac(oyl-L-Ala-D-isoglutaminyl-L-Lys-D-Ala-D-Ala)-di-trans,octa-cis-undecaprenyl diphosphate + glycyl-tRNA(Gly) = beta-D-GlcNAc-(1-&gt;4)-Mur2Ac(oyl-L-Ala-D-isoglutaminyl-L-Lys-(N(6)-Gly)-D-Ala-D-Ala)-di-trans,octa-cis-undecaprenyl diphosphate + tRNA(Gly) + H(+)</text>
        <dbReference type="Rhea" id="RHEA:30435"/>
        <dbReference type="Rhea" id="RHEA-COMP:9664"/>
        <dbReference type="Rhea" id="RHEA-COMP:9683"/>
        <dbReference type="ChEBI" id="CHEBI:15378"/>
        <dbReference type="ChEBI" id="CHEBI:62233"/>
        <dbReference type="ChEBI" id="CHEBI:62234"/>
        <dbReference type="ChEBI" id="CHEBI:78442"/>
        <dbReference type="ChEBI" id="CHEBI:78522"/>
        <dbReference type="EC" id="2.3.2.16"/>
    </reaction>
</comment>
<dbReference type="RefSeq" id="WP_051413878.1">
    <property type="nucleotide sequence ID" value="NZ_CP051177.1"/>
</dbReference>
<dbReference type="GO" id="GO:0005737">
    <property type="term" value="C:cytoplasm"/>
    <property type="evidence" value="ECO:0007669"/>
    <property type="project" value="UniProtKB-SubCell"/>
</dbReference>
<feature type="domain" description="BioF2-like acetyltransferase" evidence="12">
    <location>
        <begin position="141"/>
        <end position="269"/>
    </location>
</feature>
<name>A0A7H8Q7I1_9BACL</name>
<dbReference type="Pfam" id="PF13480">
    <property type="entry name" value="Acetyltransf_6"/>
    <property type="match status" value="1"/>
</dbReference>
<keyword evidence="6" id="KW-0012">Acyltransferase</keyword>
<evidence type="ECO:0000256" key="8">
    <source>
        <dbReference type="ARBA" id="ARBA00039074"/>
    </source>
</evidence>
<evidence type="ECO:0000259" key="12">
    <source>
        <dbReference type="Pfam" id="PF13480"/>
    </source>
</evidence>
<dbReference type="InterPro" id="IPR050644">
    <property type="entry name" value="PG_Glycine_Bridge_Synth"/>
</dbReference>
<dbReference type="AlphaFoldDB" id="A0A7H8Q7I1"/>
<dbReference type="SUPFAM" id="SSF55729">
    <property type="entry name" value="Acyl-CoA N-acyltransferases (Nat)"/>
    <property type="match status" value="1"/>
</dbReference>
<organism evidence="13 14">
    <name type="scientific">Planococcus glaciei</name>
    <dbReference type="NCBI Taxonomy" id="459472"/>
    <lineage>
        <taxon>Bacteria</taxon>
        <taxon>Bacillati</taxon>
        <taxon>Bacillota</taxon>
        <taxon>Bacilli</taxon>
        <taxon>Bacillales</taxon>
        <taxon>Caryophanaceae</taxon>
        <taxon>Planococcus</taxon>
    </lineage>
</organism>
<dbReference type="GO" id="GO:0009252">
    <property type="term" value="P:peptidoglycan biosynthetic process"/>
    <property type="evidence" value="ECO:0007669"/>
    <property type="project" value="UniProtKB-KW"/>
</dbReference>
<dbReference type="InterPro" id="IPR003447">
    <property type="entry name" value="FEMABX"/>
</dbReference>
<evidence type="ECO:0000256" key="2">
    <source>
        <dbReference type="ARBA" id="ARBA00009943"/>
    </source>
</evidence>
<dbReference type="GO" id="GO:0016755">
    <property type="term" value="F:aminoacyltransferase activity"/>
    <property type="evidence" value="ECO:0007669"/>
    <property type="project" value="InterPro"/>
</dbReference>